<organism evidence="2 3">
    <name type="scientific">Orchesella cincta</name>
    <name type="common">Springtail</name>
    <name type="synonym">Podura cincta</name>
    <dbReference type="NCBI Taxonomy" id="48709"/>
    <lineage>
        <taxon>Eukaryota</taxon>
        <taxon>Metazoa</taxon>
        <taxon>Ecdysozoa</taxon>
        <taxon>Arthropoda</taxon>
        <taxon>Hexapoda</taxon>
        <taxon>Collembola</taxon>
        <taxon>Entomobryomorpha</taxon>
        <taxon>Entomobryoidea</taxon>
        <taxon>Orchesellidae</taxon>
        <taxon>Orchesellinae</taxon>
        <taxon>Orchesella</taxon>
    </lineage>
</organism>
<dbReference type="GO" id="GO:0005737">
    <property type="term" value="C:cytoplasm"/>
    <property type="evidence" value="ECO:0007669"/>
    <property type="project" value="TreeGrafter"/>
</dbReference>
<dbReference type="AlphaFoldDB" id="A0A1D2MQU5"/>
<keyword evidence="2" id="KW-0251">Elongation factor</keyword>
<keyword evidence="3" id="KW-1185">Reference proteome</keyword>
<dbReference type="SUPFAM" id="SSF47616">
    <property type="entry name" value="GST C-terminal domain-like"/>
    <property type="match status" value="1"/>
</dbReference>
<feature type="domain" description="Nuclear-export cofactor Arc1-like N-terminal" evidence="1">
    <location>
        <begin position="74"/>
        <end position="156"/>
    </location>
</feature>
<protein>
    <submittedName>
        <fullName evidence="2">Eukaryotic translation elongation factor 1 epsilon-1</fullName>
    </submittedName>
</protein>
<evidence type="ECO:0000313" key="2">
    <source>
        <dbReference type="EMBL" id="ODM95423.1"/>
    </source>
</evidence>
<proteinExistence type="predicted"/>
<evidence type="ECO:0000259" key="1">
    <source>
        <dbReference type="Pfam" id="PF21972"/>
    </source>
</evidence>
<dbReference type="PANTHER" id="PTHR44490:SF1">
    <property type="entry name" value="EUKARYOTIC TRANSLATION ELONGATION FACTOR 1 EPSILON-1"/>
    <property type="match status" value="1"/>
</dbReference>
<dbReference type="InterPro" id="IPR036282">
    <property type="entry name" value="Glutathione-S-Trfase_C_sf"/>
</dbReference>
<dbReference type="GO" id="GO:0017101">
    <property type="term" value="C:aminoacyl-tRNA synthetase multienzyme complex"/>
    <property type="evidence" value="ECO:0007669"/>
    <property type="project" value="InterPro"/>
</dbReference>
<dbReference type="InterPro" id="IPR042450">
    <property type="entry name" value="EEF1E1"/>
</dbReference>
<evidence type="ECO:0000313" key="3">
    <source>
        <dbReference type="Proteomes" id="UP000094527"/>
    </source>
</evidence>
<dbReference type="Pfam" id="PF21972">
    <property type="entry name" value="Arc1p_N_like"/>
    <property type="match status" value="1"/>
</dbReference>
<dbReference type="GO" id="GO:0003746">
    <property type="term" value="F:translation elongation factor activity"/>
    <property type="evidence" value="ECO:0007669"/>
    <property type="project" value="UniProtKB-KW"/>
</dbReference>
<name>A0A1D2MQU5_ORCCI</name>
<dbReference type="Gene3D" id="1.20.1050.10">
    <property type="match status" value="1"/>
</dbReference>
<dbReference type="STRING" id="48709.A0A1D2MQU5"/>
<dbReference type="PANTHER" id="PTHR44490">
    <property type="entry name" value="EUKARYOTIC TRANSLATION ELONGATION FACTOR 1 EPSILON-1"/>
    <property type="match status" value="1"/>
</dbReference>
<comment type="caution">
    <text evidence="2">The sequence shown here is derived from an EMBL/GenBank/DDBJ whole genome shotgun (WGS) entry which is preliminary data.</text>
</comment>
<keyword evidence="2" id="KW-0648">Protein biosynthesis</keyword>
<reference evidence="2 3" key="1">
    <citation type="journal article" date="2016" name="Genome Biol. Evol.">
        <title>Gene Family Evolution Reflects Adaptation to Soil Environmental Stressors in the Genome of the Collembolan Orchesella cincta.</title>
        <authorList>
            <person name="Faddeeva-Vakhrusheva A."/>
            <person name="Derks M.F."/>
            <person name="Anvar S.Y."/>
            <person name="Agamennone V."/>
            <person name="Suring W."/>
            <person name="Smit S."/>
            <person name="van Straalen N.M."/>
            <person name="Roelofs D."/>
        </authorList>
    </citation>
    <scope>NUCLEOTIDE SEQUENCE [LARGE SCALE GENOMIC DNA]</scope>
    <source>
        <tissue evidence="2">Mixed pool</tissue>
    </source>
</reference>
<sequence length="182" mass="20876">MGAVGKLDDVEVMKRLLKYFGLTDCLNLVNLSKGTSMKDVKLKTGDLQGFNYILIELVNTKGLGLNLSGRSAEQRALVQQWLQYNILHLTDKTSITEYVLKEMDSYLVPCTFFAGHNLTLADPVIYLSLYPVFLDMSFQEKEKYHNLSRWFRLIQEDSELRGKNKKIAFQSIPLYNSTNLSH</sequence>
<dbReference type="Proteomes" id="UP000094527">
    <property type="component" value="Unassembled WGS sequence"/>
</dbReference>
<gene>
    <name evidence="2" type="ORF">Ocin01_11255</name>
</gene>
<dbReference type="GO" id="GO:0005634">
    <property type="term" value="C:nucleus"/>
    <property type="evidence" value="ECO:0007669"/>
    <property type="project" value="TreeGrafter"/>
</dbReference>
<dbReference type="EMBL" id="LJIJ01000676">
    <property type="protein sequence ID" value="ODM95423.1"/>
    <property type="molecule type" value="Genomic_DNA"/>
</dbReference>
<dbReference type="InterPro" id="IPR053836">
    <property type="entry name" value="Arc1-like_N"/>
</dbReference>
<accession>A0A1D2MQU5</accession>
<dbReference type="GO" id="GO:0043517">
    <property type="term" value="P:positive regulation of DNA damage response, signal transduction by p53 class mediator"/>
    <property type="evidence" value="ECO:0007669"/>
    <property type="project" value="InterPro"/>
</dbReference>